<dbReference type="Pfam" id="PF04200">
    <property type="entry name" value="Lipoprotein_17"/>
    <property type="match status" value="10"/>
</dbReference>
<dbReference type="Gene3D" id="1.20.120.1850">
    <property type="entry name" value="Ebh helix bundles repeating unit (S and A modules)"/>
    <property type="match status" value="5"/>
</dbReference>
<proteinExistence type="predicted"/>
<dbReference type="PATRIC" id="fig|29556.3.peg.516"/>
<keyword evidence="2" id="KW-0472">Membrane</keyword>
<dbReference type="SUPFAM" id="SSF46997">
    <property type="entry name" value="Bacterial immunoglobulin/albumin-binding domains"/>
    <property type="match status" value="2"/>
</dbReference>
<evidence type="ECO:0000259" key="3">
    <source>
        <dbReference type="SMART" id="SM00844"/>
    </source>
</evidence>
<dbReference type="KEGG" id="mgb:VO56_02610"/>
<evidence type="ECO:0000256" key="2">
    <source>
        <dbReference type="SAM" id="Phobius"/>
    </source>
</evidence>
<dbReference type="Gene3D" id="1.20.5.420">
    <property type="entry name" value="Immunoglobulin FC, subunit C"/>
    <property type="match status" value="2"/>
</dbReference>
<dbReference type="HOGENOM" id="CLU_224110_0_0_14"/>
<dbReference type="InterPro" id="IPR007326">
    <property type="entry name" value="Lipoprotein-assoc_dom"/>
</dbReference>
<evidence type="ECO:0000256" key="1">
    <source>
        <dbReference type="SAM" id="Coils"/>
    </source>
</evidence>
<feature type="domain" description="Extracellular matrix-binding protein ebh GA module" evidence="3">
    <location>
        <begin position="3583"/>
        <end position="3638"/>
    </location>
</feature>
<evidence type="ECO:0000313" key="5">
    <source>
        <dbReference type="Proteomes" id="UP000032722"/>
    </source>
</evidence>
<feature type="domain" description="Extracellular matrix-binding protein ebh GA module" evidence="3">
    <location>
        <begin position="1462"/>
        <end position="1520"/>
    </location>
</feature>
<feature type="coiled-coil region" evidence="1">
    <location>
        <begin position="3573"/>
        <end position="3741"/>
    </location>
</feature>
<dbReference type="EMBL" id="CP011021">
    <property type="protein sequence ID" value="AKA50116.1"/>
    <property type="molecule type" value="Genomic_DNA"/>
</dbReference>
<keyword evidence="1" id="KW-0175">Coiled coil</keyword>
<feature type="transmembrane region" description="Helical" evidence="2">
    <location>
        <begin position="3941"/>
        <end position="3962"/>
    </location>
</feature>
<sequence>MKNKALKRSLLIVPASVPLIGLVLPLSMNTSSNNVSSETLSGASWTFDQVNINVQDNIWKNYNSLPTSNHNARYAPYRYINIFGSNGSLNFNDENSNWQYRAVGDSWFRLFDASNPGFPNNVNVSDWTGSDYATESGTLYSWQVDSFSNKNVDYGPWWNGNGYNPGTDTKRFKIGYNLVNKPLHGSATQGAQSTFYTGAFYFSNDMKLASDIKIHLYIKVDDRNDSTVLQRKTYTIKLKEEKNATLSDYDISPWIGKVQKVNKDSLRASKNGDSLEAWLTNYAYLPYYQNTPTSYTSGLSSDLLSKKRTWDDYKASGKHNGMYDILVSTPTDMSSIRTNGFKLSENSGTWVNFGLYQKNLISRDRPADIIYNNQGGLFVFNIEMNKKLDYLVAGAVAEVEFEPYNDVANPSNTTFFGNTGSSTGRKSFFGSAEYREKNDDNNQRIVSGFWKIADRSESQLKKFYTLETIDSALGSDIYNPDNDAFPNTTLRITENGNSNIDYDISKNRINRNKKTISTKSIYQDTKAVNNTNSLRLTSTISSADAKKWKVKSGSSLTSTPLSSSRFDSNGIEFNPIVYTYTDLELAKRYVDNKQWLNKGQKDYLKILLDNESGFSASNQYSKSALLTEWKAKIDTLDNQQQAIEEKYKEIRDFPLSNNVYDSSYNANITNKIIYALATQSSKNSLDTAISRNINKINFRSSQYNTESGAIDRNTSTEYSISRPSGASYDNLKSSMESVYNALNNYFTAVINSGKTEIEKYFARLAQYPITEQNSSTYSGNYNKAKNLIIKTIKAQVKNLNSKSQLNPFVNLSATNNKINTIIDLISKVNKLNNDKNSVKSQIETYKQSQNDFNNLGSFEFASSTNQIDLTALDTFNKNLTNASDKTIQNIFASTDILTKFYNDNNDIFTQQWVEKAKALNGAINEFNTEIDKFNYLDANQKSSAKNALQSALGSDNIFTYNENTASLILNNEFIKKINDQMASAFATAKTTAKNQISTLNELTEAEKTQVKRQIDSAALYKDNYDANQPFTDKILIGSDKNIKAIVDKWTKINNERARIKDYTATFDYPNKNIEPTAAQQNLVSQQSISPDANGLETEIISISGNNDTGTLTVTYRVVKSSDKTNVYTQNKTYDITGFANEQNRVNNVNATPDYKDASQKSNIQASTVVKRNNNAEDIAWLLPERTQIYQGSVRYLGYNDITGKIKIAYKLQSTVDASAISNEKTAEITGFETESTRLNNLVAQDTNTNKNTILNISANPIKRASNSTLNTDYTIALANNYATTNQVELTNLSSPTANDADGSVSYTYKLKTTRTKEDLVTIAEEAVNNNNIYSKVSASQTRTGFLTQAQYEQNQKDAAKKAIDNYQYLNNAQKNAIKEAIQNAPIDQLDQKVADASDLNDAMKAYNDATNNIETIKQSTDYTQADNQSALDNAVNQQKTDVNKTQGSNLSLTEVKNRTKAIQDAISALNGEERLQKAKDDARAKINSDYSSLTAKQKEKAIALIKEQTTIDGVTSQDATNSALNSSMKTLRDYIANQNDVTTGNNYTYTTNALREAYDGNPTKDGNQKGGVIKEAEDLLDALNTDNNDNLMNKSNIDSLNNKIQTAINNLNGQQRYDEELARLNDLSLALAKVKDPKQATDTASEVDTNEVEFIASTMPENATPVDLVISNPNEVTGKLDLSYKYQSTKENLETVKSTKVYTLNNNNELSTLTEESRLNNLIDNDSVAKTIAFNGNNQNQVAVEEVNASSFTGTIDATNKAEIVIASVEEDPNDPHAVLVTYKLQSTKDNLGNQTVVSKTKQVKIDGFMSNKEKEQQTIDSYTTANFVGTPDSTKLASSFVASPRNVNITFATNDNANHANETIEIQSVKSWDDVNGTLTAIFVVKSNKHGEVLTSTDKEITITGYFTEEQRLNNLIDNKQKEFNFSGTKAKDKTTVDEVTKDDLSGYLAEQLNDQLTNINNQNNVIVVIDEITNKNPDGTITFNYHLKSTRSDIQNNTVVSKTLSATMSGFQSNLAREKADLDAKTNDDLNVVIDKTQMASSFNPDQIQLNPKDDTISVVDKTIAGYNDVIGAIKLTYKLKSNKNGQDVYSEAKEIIITGLKTEAQRLNELLNNLVEGDITFNGTKNNQLPSVSPANDKANYSYDATKQNTNKASAFINSIKADDSTGQNTLNLKLVTSKTQNELISNWNVTNYEAPESQNKDLVITGFRTQAEQNKIDQDAEKARLTNLVANAQITYPNSDQILASSSVVSGIHKVVDSTDNNAEIIIQNITDQNDLNGSITVAYLIHSTKGGIYENVNTDVQTVVLNDFKTEQQRLDGLFKNKVATASLTGINSANYRRYLPEEVLDHLTLAVDDLENARVEIVSKTPNNKTNSIDYTYRLVSTRGVVSGHDLNTVTSSETKSGSLPGFKTVAEAEKERLDKLNPNATDDGYTHTIDYSNRNQILASKVQISDQNWTWSVEPNTDHTFSDQEIIAYDDITGKLRVRYKLQSTKSGLSDVKSEYKYATLTGYKTELDRLNDLVKQANQPVAITAKDESKKDGANQKKASQLTSDDFNATLTEYGQNENVKIETILDTQNANDETGTIELGYKLISTRPLEGQNGLISGTWDDAPEQAPIIKSNTSNPLLSFDGYVTNDEEEENRIERLITDLVIDYPGKEQWLPLYNQTNVIPSGVQVKLSNNRELSAEGISIKENSMTIVSRDDRKGEITVSYTLVSNSRQAVEVEINQTRSKNANTITGFKTELQRLNELTYSWEDAIQNKTTISPSDVILSNIAPVSTNDDQAKDVVITSFDDRTGILNVQYNIYSKRTDLTHIHVVNKTAQITGLQTELQRLNALIVNDQVSKTINYVPNDKAQIKASSLVAKKDEVLANNDNSYFTTLIQDPATSKAKIIIKDITADDETGQLTVKYVLQSTKDNLTDINSDAENTVVIPGFLTNLQEAKNNLKAKIDELVQNNKLTSEQAQVLKDKIDSNETDSIDKVNKIELEADKQVLVNEAEKDFVHLNKAQLADVINKINEAATLEDAKTQKAAGQTLDDKMAKLDEIVKNYEAKKPLDKYTYASETPKNAFDKVIEDAKKLLDKTNATDLGTDNLDNWIGNEETNTKGEIQTKYEALDGDIQKTIQEVTNNEYLSPKQKEDLINKLNSLDPNTLEKTNDDGTKLTLNDIKDEIAQIEAVKKEAINRIKAYENLNPQQKDAYINQIKSSDNNQLETVENNVTALDNKMLELKQAIENVKDVPNSSAYQNADQNNKDAFDNALNVANKIKNGKENTDPNDTFNYNANLDAVQKAIDDLKLANTNINRDEALKYVDNAPYLSADEKVKFKERLNQNPITDETIAKLKEQAQIINDAKKVYVDQIKAIDNNDLDQNNKDEYINQIINKEMTLDENNVITNPEEFSKIVFDAQKEALINKLENNVNQPDLPNILNPKQLTEAKEAINNATDLAETQKAYEDAINLSKKMAALDKLVKNYEKSIADPNNTKYNKADNKEQFDNKLTEAKKLLTSDSDNGVDNKLLEDLLSNNDKSLQHSYEELNGLENDLIEQINNSEILSPNEKADLIDQVNNIDKHNDEAAQVETLQDKLNKLIADKNNNIKAIQNLENLNQSQKDDLINRIKNNDLVDNPAILDEAQNLDNKMKELKDEIAKENIIKGLSHYNKVSEEKRNNYENALNNAKKLVNNETPNGYNSANTSVAETQEILDKLKQAFKAIDDEAKKINDLYDKLNAKIIEYQKDVDNKELPKEIQDILDELVNYGEDVNGINKLIELIKQGKLLKSLHEQWNNSDVKNPDTEKAIQDLNAKINSITELINSVESSNLNSKLDTSKDFVLNHNQYNLNFAEAEISYFDALKNVDKNKFIDATNKLEQLNQTKFVEFANSILNTSYFDTYKPESNLNKKLIKELLKLNYDPLNEIEKSLFETLLKEKAGVEEKLSWLWYLALGLSTTLAVIMIGVLVKKVKNNS</sequence>
<feature type="coiled-coil region" evidence="1">
    <location>
        <begin position="3170"/>
        <end position="3244"/>
    </location>
</feature>
<dbReference type="Proteomes" id="UP000032722">
    <property type="component" value="Chromosome"/>
</dbReference>
<dbReference type="Pfam" id="PF01468">
    <property type="entry name" value="GA"/>
    <property type="match status" value="7"/>
</dbReference>
<gene>
    <name evidence="4" type="ORF">VO56_02610</name>
</gene>
<dbReference type="InterPro" id="IPR020840">
    <property type="entry name" value="Extracell_matrix-bd_GA"/>
</dbReference>
<dbReference type="InterPro" id="IPR009063">
    <property type="entry name" value="Ig/albumin-bd_sf"/>
</dbReference>
<feature type="domain" description="Extracellular matrix-binding protein ebh GA module" evidence="3">
    <location>
        <begin position="3170"/>
        <end position="3225"/>
    </location>
</feature>
<name>A0A0D5ZJZ9_9BACT</name>
<dbReference type="InterPro" id="IPR002988">
    <property type="entry name" value="GA_module"/>
</dbReference>
<dbReference type="SMART" id="SM00844">
    <property type="entry name" value="GA"/>
    <property type="match status" value="4"/>
</dbReference>
<reference evidence="4 5" key="1">
    <citation type="journal article" date="2015" name="Genome Announc.">
        <title>Complete Genome Sequence of Mycoplasma meleagridis, a Possible Emerging Pathogen in Chickens.</title>
        <authorList>
            <person name="Abolnik C."/>
        </authorList>
    </citation>
    <scope>NUCLEOTIDE SEQUENCE [LARGE SCALE GENOMIC DNA]</scope>
    <source>
        <strain evidence="4 5">B2096 8B</strain>
    </source>
</reference>
<feature type="domain" description="Extracellular matrix-binding protein ebh GA module" evidence="3">
    <location>
        <begin position="1346"/>
        <end position="1397"/>
    </location>
</feature>
<accession>A0A0D5ZJZ9</accession>
<keyword evidence="2" id="KW-1133">Transmembrane helix</keyword>
<protein>
    <recommendedName>
        <fullName evidence="3">Extracellular matrix-binding protein ebh GA module domain-containing protein</fullName>
    </recommendedName>
</protein>
<keyword evidence="2" id="KW-0812">Transmembrane</keyword>
<organism evidence="5">
    <name type="scientific">Mycoplasmopsis gallinacea</name>
    <dbReference type="NCBI Taxonomy" id="29556"/>
    <lineage>
        <taxon>Bacteria</taxon>
        <taxon>Bacillati</taxon>
        <taxon>Mycoplasmatota</taxon>
        <taxon>Mycoplasmoidales</taxon>
        <taxon>Metamycoplasmataceae</taxon>
        <taxon>Mycoplasmopsis</taxon>
    </lineage>
</organism>
<evidence type="ECO:0000313" key="4">
    <source>
        <dbReference type="EMBL" id="AKA50116.1"/>
    </source>
</evidence>
<feature type="coiled-coil region" evidence="1">
    <location>
        <begin position="2941"/>
        <end position="2975"/>
    </location>
</feature>